<sequence>MSSSLTKRKLLPYKPTIY</sequence>
<organism evidence="1">
    <name type="scientific">Rhizophora mucronata</name>
    <name type="common">Asiatic mangrove</name>
    <dbReference type="NCBI Taxonomy" id="61149"/>
    <lineage>
        <taxon>Eukaryota</taxon>
        <taxon>Viridiplantae</taxon>
        <taxon>Streptophyta</taxon>
        <taxon>Embryophyta</taxon>
        <taxon>Tracheophyta</taxon>
        <taxon>Spermatophyta</taxon>
        <taxon>Magnoliopsida</taxon>
        <taxon>eudicotyledons</taxon>
        <taxon>Gunneridae</taxon>
        <taxon>Pentapetalae</taxon>
        <taxon>rosids</taxon>
        <taxon>fabids</taxon>
        <taxon>Malpighiales</taxon>
        <taxon>Rhizophoraceae</taxon>
        <taxon>Rhizophora</taxon>
    </lineage>
</organism>
<accession>A0A2P2PP50</accession>
<dbReference type="EMBL" id="GGEC01076023">
    <property type="protein sequence ID" value="MBX56507.1"/>
    <property type="molecule type" value="Transcribed_RNA"/>
</dbReference>
<reference evidence="1" key="1">
    <citation type="submission" date="2018-02" db="EMBL/GenBank/DDBJ databases">
        <title>Rhizophora mucronata_Transcriptome.</title>
        <authorList>
            <person name="Meera S.P."/>
            <person name="Sreeshan A."/>
            <person name="Augustine A."/>
        </authorList>
    </citation>
    <scope>NUCLEOTIDE SEQUENCE</scope>
    <source>
        <tissue evidence="1">Leaf</tissue>
    </source>
</reference>
<dbReference type="AlphaFoldDB" id="A0A2P2PP50"/>
<name>A0A2P2PP50_RHIMU</name>
<evidence type="ECO:0000313" key="1">
    <source>
        <dbReference type="EMBL" id="MBX56507.1"/>
    </source>
</evidence>
<proteinExistence type="predicted"/>
<protein>
    <submittedName>
        <fullName evidence="1">Uncharacterized protein</fullName>
    </submittedName>
</protein>